<accession>A0A9X1YF48</accession>
<comment type="caution">
    <text evidence="3">The sequence shown here is derived from an EMBL/GenBank/DDBJ whole genome shotgun (WGS) entry which is preliminary data.</text>
</comment>
<dbReference type="Proteomes" id="UP001139353">
    <property type="component" value="Unassembled WGS sequence"/>
</dbReference>
<name>A0A9X1YF48_9BURK</name>
<dbReference type="RefSeq" id="WP_275681222.1">
    <property type="nucleotide sequence ID" value="NZ_JAJLJH010000001.1"/>
</dbReference>
<gene>
    <name evidence="3" type="ORF">LPC04_05750</name>
</gene>
<protein>
    <submittedName>
        <fullName evidence="3">DUF2059 domain-containing protein</fullName>
    </submittedName>
</protein>
<evidence type="ECO:0000313" key="4">
    <source>
        <dbReference type="Proteomes" id="UP001139353"/>
    </source>
</evidence>
<reference evidence="3" key="1">
    <citation type="submission" date="2021-11" db="EMBL/GenBank/DDBJ databases">
        <title>BS-T2-15 a new species belonging to the Comamonadaceae family isolated from the soil of a French oak forest.</title>
        <authorList>
            <person name="Mieszkin S."/>
            <person name="Alain K."/>
        </authorList>
    </citation>
    <scope>NUCLEOTIDE SEQUENCE</scope>
    <source>
        <strain evidence="3">BS-T2-15</strain>
    </source>
</reference>
<feature type="domain" description="DUF2059" evidence="2">
    <location>
        <begin position="111"/>
        <end position="150"/>
    </location>
</feature>
<organism evidence="3 4">
    <name type="scientific">Scleromatobacter humisilvae</name>
    <dbReference type="NCBI Taxonomy" id="2897159"/>
    <lineage>
        <taxon>Bacteria</taxon>
        <taxon>Pseudomonadati</taxon>
        <taxon>Pseudomonadota</taxon>
        <taxon>Betaproteobacteria</taxon>
        <taxon>Burkholderiales</taxon>
        <taxon>Sphaerotilaceae</taxon>
        <taxon>Scleromatobacter</taxon>
    </lineage>
</organism>
<proteinExistence type="predicted"/>
<dbReference type="InterPro" id="IPR018637">
    <property type="entry name" value="DUF2059"/>
</dbReference>
<keyword evidence="1" id="KW-0732">Signal</keyword>
<evidence type="ECO:0000259" key="2">
    <source>
        <dbReference type="Pfam" id="PF09832"/>
    </source>
</evidence>
<dbReference type="EMBL" id="JAJLJH010000001">
    <property type="protein sequence ID" value="MCK9685214.1"/>
    <property type="molecule type" value="Genomic_DNA"/>
</dbReference>
<feature type="chain" id="PRO_5040952914" evidence="1">
    <location>
        <begin position="23"/>
        <end position="228"/>
    </location>
</feature>
<evidence type="ECO:0000313" key="3">
    <source>
        <dbReference type="EMBL" id="MCK9685214.1"/>
    </source>
</evidence>
<dbReference type="PROSITE" id="PS51257">
    <property type="entry name" value="PROKAR_LIPOPROTEIN"/>
    <property type="match status" value="1"/>
</dbReference>
<feature type="signal peptide" evidence="1">
    <location>
        <begin position="1"/>
        <end position="22"/>
    </location>
</feature>
<feature type="domain" description="DUF2059" evidence="2">
    <location>
        <begin position="160"/>
        <end position="197"/>
    </location>
</feature>
<sequence length="228" mass="24720">MTLLARLALLCTLAAAAACASATPPPSDDKKQALAEFVVAYRLAEVWPQMAPKIAHDSLPRLEDATHADLDADKSPATAHARVPALLAEGRRELEDALQRFDADELAAYTAYEIYAKYFETQEIRDISTFFGSATGRKLTELAPTILAESRRPQAGNVMANHFDAQELAEIDTFWNSPTGQKMHATAEQIREDMHAHFIERSEAAVQAVARDLAAKAEAQASAASAGN</sequence>
<keyword evidence="4" id="KW-1185">Reference proteome</keyword>
<dbReference type="Pfam" id="PF09832">
    <property type="entry name" value="DUF2059"/>
    <property type="match status" value="2"/>
</dbReference>
<dbReference type="AlphaFoldDB" id="A0A9X1YF48"/>
<evidence type="ECO:0000256" key="1">
    <source>
        <dbReference type="SAM" id="SignalP"/>
    </source>
</evidence>